<dbReference type="GO" id="GO:0015677">
    <property type="term" value="P:copper ion import"/>
    <property type="evidence" value="ECO:0007669"/>
    <property type="project" value="TreeGrafter"/>
</dbReference>
<dbReference type="EC" id="1.16.1.9" evidence="3"/>
<accession>A0A0D2QEM9</accession>
<evidence type="ECO:0000313" key="16">
    <source>
        <dbReference type="EMBL" id="KJA30055.1"/>
    </source>
</evidence>
<evidence type="ECO:0000256" key="6">
    <source>
        <dbReference type="ARBA" id="ARBA00022692"/>
    </source>
</evidence>
<dbReference type="InterPro" id="IPR051410">
    <property type="entry name" value="Ferric/Cupric_Reductase"/>
</dbReference>
<comment type="catalytic activity">
    <reaction evidence="13">
        <text>2 a Fe(II)-siderophore + NADP(+) + H(+) = 2 a Fe(III)-siderophore + NADPH</text>
        <dbReference type="Rhea" id="RHEA:28795"/>
        <dbReference type="Rhea" id="RHEA-COMP:11342"/>
        <dbReference type="Rhea" id="RHEA-COMP:11344"/>
        <dbReference type="ChEBI" id="CHEBI:15378"/>
        <dbReference type="ChEBI" id="CHEBI:29033"/>
        <dbReference type="ChEBI" id="CHEBI:29034"/>
        <dbReference type="ChEBI" id="CHEBI:57783"/>
        <dbReference type="ChEBI" id="CHEBI:58349"/>
        <dbReference type="EC" id="1.16.1.9"/>
    </reaction>
</comment>
<gene>
    <name evidence="16" type="ORF">HYPSUDRAFT_127150</name>
</gene>
<dbReference type="OMA" id="NIYHRWV"/>
<keyword evidence="17" id="KW-1185">Reference proteome</keyword>
<dbReference type="OrthoDB" id="4494341at2759"/>
<dbReference type="InterPro" id="IPR013130">
    <property type="entry name" value="Fe3_Rdtase_TM_dom"/>
</dbReference>
<dbReference type="CDD" id="cd06186">
    <property type="entry name" value="NOX_Duox_like_FAD_NADP"/>
    <property type="match status" value="1"/>
</dbReference>
<evidence type="ECO:0000259" key="15">
    <source>
        <dbReference type="PROSITE" id="PS51384"/>
    </source>
</evidence>
<dbReference type="PANTHER" id="PTHR32361:SF9">
    <property type="entry name" value="FERRIC REDUCTASE TRANSMEMBRANE COMPONENT 3-RELATED"/>
    <property type="match status" value="1"/>
</dbReference>
<dbReference type="GO" id="GO:0006826">
    <property type="term" value="P:iron ion transport"/>
    <property type="evidence" value="ECO:0007669"/>
    <property type="project" value="UniProtKB-ARBA"/>
</dbReference>
<feature type="transmembrane region" description="Helical" evidence="14">
    <location>
        <begin position="247"/>
        <end position="268"/>
    </location>
</feature>
<dbReference type="Pfam" id="PF01794">
    <property type="entry name" value="Ferric_reduct"/>
    <property type="match status" value="1"/>
</dbReference>
<evidence type="ECO:0000256" key="2">
    <source>
        <dbReference type="ARBA" id="ARBA00006278"/>
    </source>
</evidence>
<organism evidence="16 17">
    <name type="scientific">Hypholoma sublateritium (strain FD-334 SS-4)</name>
    <dbReference type="NCBI Taxonomy" id="945553"/>
    <lineage>
        <taxon>Eukaryota</taxon>
        <taxon>Fungi</taxon>
        <taxon>Dikarya</taxon>
        <taxon>Basidiomycota</taxon>
        <taxon>Agaricomycotina</taxon>
        <taxon>Agaricomycetes</taxon>
        <taxon>Agaricomycetidae</taxon>
        <taxon>Agaricales</taxon>
        <taxon>Agaricineae</taxon>
        <taxon>Strophariaceae</taxon>
        <taxon>Hypholoma</taxon>
    </lineage>
</organism>
<dbReference type="SFLD" id="SFLDG01168">
    <property type="entry name" value="Ferric_reductase_subgroup_(FRE"/>
    <property type="match status" value="1"/>
</dbReference>
<keyword evidence="4" id="KW-0813">Transport</keyword>
<dbReference type="STRING" id="945553.A0A0D2QEM9"/>
<dbReference type="Pfam" id="PF08030">
    <property type="entry name" value="NAD_binding_6"/>
    <property type="match status" value="1"/>
</dbReference>
<evidence type="ECO:0000256" key="12">
    <source>
        <dbReference type="ARBA" id="ARBA00023180"/>
    </source>
</evidence>
<evidence type="ECO:0000256" key="3">
    <source>
        <dbReference type="ARBA" id="ARBA00012668"/>
    </source>
</evidence>
<dbReference type="Proteomes" id="UP000054270">
    <property type="component" value="Unassembled WGS sequence"/>
</dbReference>
<reference evidence="17" key="1">
    <citation type="submission" date="2014-04" db="EMBL/GenBank/DDBJ databases">
        <title>Evolutionary Origins and Diversification of the Mycorrhizal Mutualists.</title>
        <authorList>
            <consortium name="DOE Joint Genome Institute"/>
            <consortium name="Mycorrhizal Genomics Consortium"/>
            <person name="Kohler A."/>
            <person name="Kuo A."/>
            <person name="Nagy L.G."/>
            <person name="Floudas D."/>
            <person name="Copeland A."/>
            <person name="Barry K.W."/>
            <person name="Cichocki N."/>
            <person name="Veneault-Fourrey C."/>
            <person name="LaButti K."/>
            <person name="Lindquist E.A."/>
            <person name="Lipzen A."/>
            <person name="Lundell T."/>
            <person name="Morin E."/>
            <person name="Murat C."/>
            <person name="Riley R."/>
            <person name="Ohm R."/>
            <person name="Sun H."/>
            <person name="Tunlid A."/>
            <person name="Henrissat B."/>
            <person name="Grigoriev I.V."/>
            <person name="Hibbett D.S."/>
            <person name="Martin F."/>
        </authorList>
    </citation>
    <scope>NUCLEOTIDE SEQUENCE [LARGE SCALE GENOMIC DNA]</scope>
    <source>
        <strain evidence="17">FD-334 SS-4</strain>
    </source>
</reference>
<evidence type="ECO:0000256" key="8">
    <source>
        <dbReference type="ARBA" id="ARBA00022989"/>
    </source>
</evidence>
<dbReference type="GO" id="GO:0006879">
    <property type="term" value="P:intracellular iron ion homeostasis"/>
    <property type="evidence" value="ECO:0007669"/>
    <property type="project" value="TreeGrafter"/>
</dbReference>
<dbReference type="AlphaFoldDB" id="A0A0D2QEM9"/>
<dbReference type="SFLD" id="SFLDS00052">
    <property type="entry name" value="Ferric_Reductase_Domain"/>
    <property type="match status" value="1"/>
</dbReference>
<evidence type="ECO:0000256" key="5">
    <source>
        <dbReference type="ARBA" id="ARBA00022475"/>
    </source>
</evidence>
<evidence type="ECO:0000256" key="4">
    <source>
        <dbReference type="ARBA" id="ARBA00022448"/>
    </source>
</evidence>
<dbReference type="PROSITE" id="PS51384">
    <property type="entry name" value="FAD_FR"/>
    <property type="match status" value="1"/>
</dbReference>
<dbReference type="EMBL" id="KN817518">
    <property type="protein sequence ID" value="KJA30055.1"/>
    <property type="molecule type" value="Genomic_DNA"/>
</dbReference>
<dbReference type="InterPro" id="IPR039261">
    <property type="entry name" value="FNR_nucleotide-bd"/>
</dbReference>
<feature type="transmembrane region" description="Helical" evidence="14">
    <location>
        <begin position="106"/>
        <end position="128"/>
    </location>
</feature>
<proteinExistence type="inferred from homology"/>
<keyword evidence="8 14" id="KW-1133">Transmembrane helix</keyword>
<evidence type="ECO:0000256" key="13">
    <source>
        <dbReference type="ARBA" id="ARBA00048483"/>
    </source>
</evidence>
<evidence type="ECO:0000313" key="17">
    <source>
        <dbReference type="Proteomes" id="UP000054270"/>
    </source>
</evidence>
<evidence type="ECO:0000256" key="10">
    <source>
        <dbReference type="ARBA" id="ARBA00023065"/>
    </source>
</evidence>
<evidence type="ECO:0000256" key="9">
    <source>
        <dbReference type="ARBA" id="ARBA00023002"/>
    </source>
</evidence>
<feature type="transmembrane region" description="Helical" evidence="14">
    <location>
        <begin position="221"/>
        <end position="240"/>
    </location>
</feature>
<evidence type="ECO:0000256" key="1">
    <source>
        <dbReference type="ARBA" id="ARBA00004651"/>
    </source>
</evidence>
<dbReference type="SUPFAM" id="SSF52343">
    <property type="entry name" value="Ferredoxin reductase-like, C-terminal NADP-linked domain"/>
    <property type="match status" value="1"/>
</dbReference>
<keyword evidence="9" id="KW-0560">Oxidoreductase</keyword>
<dbReference type="Gene3D" id="2.40.30.10">
    <property type="entry name" value="Translation factors"/>
    <property type="match status" value="1"/>
</dbReference>
<comment type="subcellular location">
    <subcellularLocation>
        <location evidence="1">Cell membrane</location>
        <topology evidence="1">Multi-pass membrane protein</topology>
    </subcellularLocation>
</comment>
<dbReference type="InterPro" id="IPR017927">
    <property type="entry name" value="FAD-bd_FR_type"/>
</dbReference>
<dbReference type="InterPro" id="IPR013121">
    <property type="entry name" value="Fe_red_NAD-bd_6"/>
</dbReference>
<dbReference type="GO" id="GO:0052851">
    <property type="term" value="F:ferric-chelate reductase (NADPH) activity"/>
    <property type="evidence" value="ECO:0007669"/>
    <property type="project" value="UniProtKB-EC"/>
</dbReference>
<dbReference type="InterPro" id="IPR013112">
    <property type="entry name" value="FAD-bd_8"/>
</dbReference>
<keyword evidence="7" id="KW-0249">Electron transport</keyword>
<dbReference type="SUPFAM" id="SSF63380">
    <property type="entry name" value="Riboflavin synthase domain-like"/>
    <property type="match status" value="1"/>
</dbReference>
<sequence length="562" mass="63238">MHSIHQRTTAADRAYRNQVQIAHVKQLWYFLSSVLFFLTCVRVLRYTWSRLATQPTQNNSTNEKVDEEKHLDITSTRSSLQRFFAALASGFRILFFRISVPIGLGAIASISELTFTFGYIATMLVWLLTNTRDLEAFMYQDRAALIATSQLPLVVALAGKNNLISCELSYLFLRRMTGIGHEKLNVLHRASARTIFIFLWIHAMTRVASVLPVYFDFSNDWMRSGAVGLGALTLAFFLSLRPIRNAAFEFFLVAHIVLILIFLVSGYYHAKAVQFGDYVWPALLVWAFDRVLRLVRLVWNNKMWSRDRSGDALVELLSEDTIRLTLTREISWTPGQHAYVILPTISNLPFEAHPFSISSIPEDGKKSDVTFLIRGRSGFTQRLRQHAAIDHGSRVPAFLDGPYGCPPDLTRYSTCVLLAGGSGISYTLPLLLNLIRVNARGGKSVVRRVVFVWAVRDAVHLKWISTTLVKALNTVTPSLVVEPRIYFTGKDYPIPEVPEILQDRASVSSSEDKNDALATYLPSYSALKLTHGRPSIKKLLNEEIASSLGPVSVDGTLLSFYK</sequence>
<dbReference type="Pfam" id="PF08022">
    <property type="entry name" value="FAD_binding_8"/>
    <property type="match status" value="1"/>
</dbReference>
<keyword evidence="10" id="KW-0406">Ion transport</keyword>
<feature type="domain" description="FAD-binding FR-type" evidence="15">
    <location>
        <begin position="284"/>
        <end position="409"/>
    </location>
</feature>
<feature type="transmembrane region" description="Helical" evidence="14">
    <location>
        <begin position="27"/>
        <end position="44"/>
    </location>
</feature>
<keyword evidence="6 14" id="KW-0812">Transmembrane</keyword>
<dbReference type="Gene3D" id="3.40.50.80">
    <property type="entry name" value="Nucleotide-binding domain of ferredoxin-NADP reductase (FNR) module"/>
    <property type="match status" value="1"/>
</dbReference>
<keyword evidence="12" id="KW-0325">Glycoprotein</keyword>
<comment type="similarity">
    <text evidence="2">Belongs to the ferric reductase (FRE) family.</text>
</comment>
<dbReference type="PANTHER" id="PTHR32361">
    <property type="entry name" value="FERRIC/CUPRIC REDUCTASE TRANSMEMBRANE COMPONENT"/>
    <property type="match status" value="1"/>
</dbReference>
<name>A0A0D2QEM9_HYPSF</name>
<feature type="transmembrane region" description="Helical" evidence="14">
    <location>
        <begin position="195"/>
        <end position="215"/>
    </location>
</feature>
<dbReference type="GO" id="GO:0005886">
    <property type="term" value="C:plasma membrane"/>
    <property type="evidence" value="ECO:0007669"/>
    <property type="project" value="UniProtKB-SubCell"/>
</dbReference>
<protein>
    <recommendedName>
        <fullName evidence="3">ferric-chelate reductase (NADPH)</fullName>
        <ecNumber evidence="3">1.16.1.9</ecNumber>
    </recommendedName>
</protein>
<evidence type="ECO:0000256" key="14">
    <source>
        <dbReference type="SAM" id="Phobius"/>
    </source>
</evidence>
<evidence type="ECO:0000256" key="11">
    <source>
        <dbReference type="ARBA" id="ARBA00023136"/>
    </source>
</evidence>
<keyword evidence="11 14" id="KW-0472">Membrane</keyword>
<dbReference type="InterPro" id="IPR017938">
    <property type="entry name" value="Riboflavin_synthase-like_b-brl"/>
</dbReference>
<evidence type="ECO:0000256" key="7">
    <source>
        <dbReference type="ARBA" id="ARBA00022982"/>
    </source>
</evidence>
<keyword evidence="5" id="KW-1003">Cell membrane</keyword>